<dbReference type="ExpressionAtlas" id="Q8MQ11">
    <property type="expression patterns" value="baseline and differential"/>
</dbReference>
<dbReference type="OrthoDB" id="17400at2759"/>
<dbReference type="GeneID" id="176001"/>
<dbReference type="AlphaFoldDB" id="Q8MQ11"/>
<keyword evidence="5" id="KW-1267">Proteomics identification</keyword>
<feature type="domain" description="Deoxynucleoside kinase" evidence="1">
    <location>
        <begin position="75"/>
        <end position="148"/>
    </location>
</feature>
<evidence type="ECO:0000313" key="3">
    <source>
        <dbReference type="Proteomes" id="UP000001940"/>
    </source>
</evidence>
<dbReference type="Bgee" id="WBGene00019401">
    <property type="expression patterns" value="Expressed in larva and 4 other cell types or tissues"/>
</dbReference>
<evidence type="ECO:0000259" key="1">
    <source>
        <dbReference type="Pfam" id="PF01712"/>
    </source>
</evidence>
<keyword evidence="2" id="KW-0808">Transferase</keyword>
<proteinExistence type="evidence at protein level"/>
<dbReference type="HOGENOM" id="CLU_1442301_0_0_1"/>
<dbReference type="PeptideAtlas" id="Q8MQ11"/>
<evidence type="ECO:0007829" key="5">
    <source>
        <dbReference type="PeptideAtlas" id="Q8MQ11"/>
    </source>
</evidence>
<dbReference type="CTD" id="176001"/>
<organism evidence="2 3">
    <name type="scientific">Caenorhabditis elegans</name>
    <dbReference type="NCBI Taxonomy" id="6239"/>
    <lineage>
        <taxon>Eukaryota</taxon>
        <taxon>Metazoa</taxon>
        <taxon>Ecdysozoa</taxon>
        <taxon>Nematoda</taxon>
        <taxon>Chromadorea</taxon>
        <taxon>Rhabditida</taxon>
        <taxon>Rhabditina</taxon>
        <taxon>Rhabditomorpha</taxon>
        <taxon>Rhabditoidea</taxon>
        <taxon>Rhabditidae</taxon>
        <taxon>Peloderinae</taxon>
        <taxon>Caenorhabditis</taxon>
    </lineage>
</organism>
<name>Q8MQ11_CAEEL</name>
<dbReference type="PANTHER" id="PTHR10513:SF15">
    <property type="entry name" value="NADH DEHYDROGENASE [UBIQUINONE] 1 ALPHA SUBCOMPLEX SUBUNIT 10, MITOCHONDRIAL"/>
    <property type="match status" value="1"/>
</dbReference>
<dbReference type="KEGG" id="cel:CELE_K04G7.4"/>
<dbReference type="UCSC" id="K04G7.4a.1">
    <property type="organism name" value="c. elegans"/>
</dbReference>
<dbReference type="SUPFAM" id="SSF52540">
    <property type="entry name" value="P-loop containing nucleoside triphosphate hydrolases"/>
    <property type="match status" value="1"/>
</dbReference>
<accession>Q8MQ11</accession>
<dbReference type="GO" id="GO:0016301">
    <property type="term" value="F:kinase activity"/>
    <property type="evidence" value="ECO:0007669"/>
    <property type="project" value="UniProtKB-KW"/>
</dbReference>
<dbReference type="EMBL" id="BX284603">
    <property type="protein sequence ID" value="CCD61617.1"/>
    <property type="molecule type" value="Genomic_DNA"/>
</dbReference>
<dbReference type="InterPro" id="IPR050566">
    <property type="entry name" value="Deoxyribonucleoside_kinase"/>
</dbReference>
<sequence length="188" mass="21013">MPGSMSKLGGLATGLLACSRSGALSNQVRGVVHKSLLRLPSEHPEPWDYKHNGFNYIDGLKDDTRSHFHQNSKLIVVEGNIGSGKTTLAKQLADQLGFVHFPEFRMDDILVDRYGNDLRNYYNKLVTVFQTFPCSIRIQVVNSQLPCKIAFSTAVSINISTHLLIFSIPVKELCSNVLHIRISFLPMQ</sequence>
<dbReference type="Proteomes" id="UP000001940">
    <property type="component" value="Chromosome III"/>
</dbReference>
<dbReference type="WormBase" id="K04G7.4b">
    <property type="protein sequence ID" value="CE31031"/>
    <property type="gene ID" value="WBGene00019401"/>
    <property type="gene designation" value="nuo-4"/>
</dbReference>
<keyword evidence="2" id="KW-0418">Kinase</keyword>
<dbReference type="AGR" id="WB:WBGene00019401"/>
<dbReference type="RefSeq" id="NP_001379562.1">
    <property type="nucleotide sequence ID" value="NM_001392136.1"/>
</dbReference>
<evidence type="ECO:0000313" key="2">
    <source>
        <dbReference type="EMBL" id="CCD61617.1"/>
    </source>
</evidence>
<evidence type="ECO:0000313" key="4">
    <source>
        <dbReference type="WormBase" id="K04G7.4b"/>
    </source>
</evidence>
<dbReference type="PROSITE" id="PS51257">
    <property type="entry name" value="PROKAR_LIPOPROTEIN"/>
    <property type="match status" value="1"/>
</dbReference>
<reference evidence="2 3" key="1">
    <citation type="journal article" date="1998" name="Science">
        <title>Genome sequence of the nematode C. elegans: a platform for investigating biology.</title>
        <authorList>
            <consortium name="The C. elegans sequencing consortium"/>
            <person name="Sulson J.E."/>
            <person name="Waterston R."/>
        </authorList>
    </citation>
    <scope>NUCLEOTIDE SEQUENCE [LARGE SCALE GENOMIC DNA]</scope>
    <source>
        <strain evidence="2 3">Bristol N2</strain>
    </source>
</reference>
<dbReference type="Pfam" id="PF01712">
    <property type="entry name" value="dNK"/>
    <property type="match status" value="1"/>
</dbReference>
<protein>
    <submittedName>
        <fullName evidence="2">Deoxynucleoside kinase domain-containing protein</fullName>
    </submittedName>
</protein>
<dbReference type="InterPro" id="IPR027417">
    <property type="entry name" value="P-loop_NTPase"/>
</dbReference>
<dbReference type="PANTHER" id="PTHR10513">
    <property type="entry name" value="DEOXYNUCLEOSIDE KINASE"/>
    <property type="match status" value="1"/>
</dbReference>
<dbReference type="Gene3D" id="3.40.50.300">
    <property type="entry name" value="P-loop containing nucleotide triphosphate hydrolases"/>
    <property type="match status" value="1"/>
</dbReference>
<keyword evidence="3" id="KW-1185">Reference proteome</keyword>
<dbReference type="InterPro" id="IPR031314">
    <property type="entry name" value="DNK_dom"/>
</dbReference>
<gene>
    <name evidence="2 4" type="primary">nuo-4</name>
    <name evidence="2" type="ORF">CELE_K04G7.4</name>
    <name evidence="4" type="ORF">K04G7.4</name>
</gene>